<dbReference type="InterPro" id="IPR011009">
    <property type="entry name" value="Kinase-like_dom_sf"/>
</dbReference>
<gene>
    <name evidence="4" type="ORF">SNEC2469_LOCUS10549</name>
</gene>
<evidence type="ECO:0000313" key="4">
    <source>
        <dbReference type="EMBL" id="CAE7388559.1"/>
    </source>
</evidence>
<comment type="caution">
    <text evidence="4">The sequence shown here is derived from an EMBL/GenBank/DDBJ whole genome shotgun (WGS) entry which is preliminary data.</text>
</comment>
<dbReference type="EMBL" id="CAJNJA010016808">
    <property type="protein sequence ID" value="CAE7388559.1"/>
    <property type="molecule type" value="Genomic_DNA"/>
</dbReference>
<protein>
    <recommendedName>
        <fullName evidence="3">ABC1 atypical kinase-like domain-containing protein</fullName>
    </recommendedName>
</protein>
<evidence type="ECO:0000259" key="3">
    <source>
        <dbReference type="Pfam" id="PF03109"/>
    </source>
</evidence>
<comment type="similarity">
    <text evidence="1">Belongs to the protein kinase superfamily. ADCK protein kinase family.</text>
</comment>
<dbReference type="PANTHER" id="PTHR45890:SF1">
    <property type="entry name" value="AARF DOMAIN CONTAINING KINASE 2"/>
    <property type="match status" value="1"/>
</dbReference>
<dbReference type="InterPro" id="IPR044095">
    <property type="entry name" value="ADCK2_dom"/>
</dbReference>
<feature type="compositionally biased region" description="Basic and acidic residues" evidence="2">
    <location>
        <begin position="304"/>
        <end position="322"/>
    </location>
</feature>
<reference evidence="4" key="1">
    <citation type="submission" date="2021-02" db="EMBL/GenBank/DDBJ databases">
        <authorList>
            <person name="Dougan E. K."/>
            <person name="Rhodes N."/>
            <person name="Thang M."/>
            <person name="Chan C."/>
        </authorList>
    </citation>
    <scope>NUCLEOTIDE SEQUENCE</scope>
</reference>
<keyword evidence="5" id="KW-1185">Reference proteome</keyword>
<feature type="domain" description="ABC1 atypical kinase-like" evidence="3">
    <location>
        <begin position="599"/>
        <end position="887"/>
    </location>
</feature>
<sequence length="991" mass="108621">MLPDISAESELGGLLHQHLSELDKSLATLTRSCGGDESVEPHVSATLKTVSPSWSSDVLECLPPPPSPPPRQPKISAINVNADDAGFSDVPVRSGMEIVADDMEPSQSVRDARSAHAPGVLETLLQGIEAKKLSTDEALNSLERACRTEVLPLEQSQEEGPAPPALKSSSHCRQCGVLGLQVRALCQSLAGLAARTIQWGSHLSHRRQLDLVDLVLMYLRPLEHLDKQLEALCEELAERNLQLAGEPALAQAPVASTTLPEAAIEHLEDWRAEAGDSPLATVLRSPQFLAMNLSVDALRPQASTDKDRQGTTRIPEVVHEQHLQVSDKASSQRTAAKAGSLSFSSRRSLPQSGKAVFAQEPRQSAARGFAWRERSDSVELNEACRSGVADSGSILGLRPASLQHRSNIGEQSKLSDNSEKRQTSELRCLQQWQHGTGSHMLLYTSCLNRDLRSAVKYGLRFRLPRGLRPVALGVGASAFAFKKDTRSDCQSLLVEGSSAAGRGNGKISAIRPPRTRLSRFWHSVKVMLRCLEVVLRAVPLAALAPWCWLSWQWGGERLMWRLILAALQAEGPIAIKFAQWASTRPDILPGRVCDNLSPLQANVKPHSFNQTKRILTKTFGPTWEGSLQLDSEPLGSGCMAQVYKGRLNGPLSCRDEKAIPRSRDVAVKVLHPGAQDKVDLDLEVMWLLVGLIEAAWPQSRYLALSEAVTHFEAFVRPQADLRIEADNLDVFNKNFPYRRTGRGHRVRFPEVVRPYVTKELLVESLEDGIPLQAVLGQAYRANRDCTVTPGAMLNVPVEELREEVGGLCMDVFLQMLFKDNFIHADLHPGNIHFQRRRAGTDSGHVLRSELVILDAGLAVQMSAQDRRNFTDVFYALTTNDGRRAAQLMVERTPGDRSLVRDEAGFVAEVGSLVSEVCGKGFALGKVRLGECFGQLLSFACEHRVKLETSFVTVATSIIVLEGVGRQLSPIVDLAAAARPMLAEAIANRWNG</sequence>
<dbReference type="OrthoDB" id="427480at2759"/>
<dbReference type="CDD" id="cd13971">
    <property type="entry name" value="ADCK2-like"/>
    <property type="match status" value="1"/>
</dbReference>
<dbReference type="InterPro" id="IPR052402">
    <property type="entry name" value="ADCK_kinase"/>
</dbReference>
<dbReference type="PANTHER" id="PTHR45890">
    <property type="entry name" value="AARF DOMAIN CONTAINING KINASE 2 (PREDICTED)"/>
    <property type="match status" value="1"/>
</dbReference>
<dbReference type="AlphaFoldDB" id="A0A812Q2A2"/>
<proteinExistence type="inferred from homology"/>
<feature type="compositionally biased region" description="Polar residues" evidence="2">
    <location>
        <begin position="341"/>
        <end position="351"/>
    </location>
</feature>
<dbReference type="InterPro" id="IPR004147">
    <property type="entry name" value="ABC1_dom"/>
</dbReference>
<dbReference type="Proteomes" id="UP000601435">
    <property type="component" value="Unassembled WGS sequence"/>
</dbReference>
<feature type="compositionally biased region" description="Polar residues" evidence="2">
    <location>
        <begin position="323"/>
        <end position="334"/>
    </location>
</feature>
<organism evidence="4 5">
    <name type="scientific">Symbiodinium necroappetens</name>
    <dbReference type="NCBI Taxonomy" id="1628268"/>
    <lineage>
        <taxon>Eukaryota</taxon>
        <taxon>Sar</taxon>
        <taxon>Alveolata</taxon>
        <taxon>Dinophyceae</taxon>
        <taxon>Suessiales</taxon>
        <taxon>Symbiodiniaceae</taxon>
        <taxon>Symbiodinium</taxon>
    </lineage>
</organism>
<evidence type="ECO:0000313" key="5">
    <source>
        <dbReference type="Proteomes" id="UP000601435"/>
    </source>
</evidence>
<accession>A0A812Q2A2</accession>
<evidence type="ECO:0000256" key="2">
    <source>
        <dbReference type="SAM" id="MobiDB-lite"/>
    </source>
</evidence>
<dbReference type="GO" id="GO:0005739">
    <property type="term" value="C:mitochondrion"/>
    <property type="evidence" value="ECO:0007669"/>
    <property type="project" value="TreeGrafter"/>
</dbReference>
<name>A0A812Q2A2_9DINO</name>
<feature type="region of interest" description="Disordered" evidence="2">
    <location>
        <begin position="300"/>
        <end position="360"/>
    </location>
</feature>
<evidence type="ECO:0000256" key="1">
    <source>
        <dbReference type="ARBA" id="ARBA00009670"/>
    </source>
</evidence>
<dbReference type="Pfam" id="PF03109">
    <property type="entry name" value="ABC1"/>
    <property type="match status" value="1"/>
</dbReference>
<dbReference type="SUPFAM" id="SSF56112">
    <property type="entry name" value="Protein kinase-like (PK-like)"/>
    <property type="match status" value="1"/>
</dbReference>